<evidence type="ECO:0000313" key="1">
    <source>
        <dbReference type="EMBL" id="JAH54152.1"/>
    </source>
</evidence>
<sequence>MHWGFQLHTEYCIQLWVKMRVHITFSDSHFTAMRQCNIQLSNFRNYWPHFISMPNQNIVIQNIYLQKMTTGQKYEQHTSVVIH</sequence>
<reference evidence="1" key="1">
    <citation type="submission" date="2014-11" db="EMBL/GenBank/DDBJ databases">
        <authorList>
            <person name="Amaro Gonzalez C."/>
        </authorList>
    </citation>
    <scope>NUCLEOTIDE SEQUENCE</scope>
</reference>
<protein>
    <submittedName>
        <fullName evidence="1">Uncharacterized protein</fullName>
    </submittedName>
</protein>
<dbReference type="AlphaFoldDB" id="A0A0E9TKY5"/>
<accession>A0A0E9TKY5</accession>
<reference evidence="1" key="2">
    <citation type="journal article" date="2015" name="Fish Shellfish Immunol.">
        <title>Early steps in the European eel (Anguilla anguilla)-Vibrio vulnificus interaction in the gills: Role of the RtxA13 toxin.</title>
        <authorList>
            <person name="Callol A."/>
            <person name="Pajuelo D."/>
            <person name="Ebbesson L."/>
            <person name="Teles M."/>
            <person name="MacKenzie S."/>
            <person name="Amaro C."/>
        </authorList>
    </citation>
    <scope>NUCLEOTIDE SEQUENCE</scope>
</reference>
<dbReference type="EMBL" id="GBXM01054425">
    <property type="protein sequence ID" value="JAH54152.1"/>
    <property type="molecule type" value="Transcribed_RNA"/>
</dbReference>
<organism evidence="1">
    <name type="scientific">Anguilla anguilla</name>
    <name type="common">European freshwater eel</name>
    <name type="synonym">Muraena anguilla</name>
    <dbReference type="NCBI Taxonomy" id="7936"/>
    <lineage>
        <taxon>Eukaryota</taxon>
        <taxon>Metazoa</taxon>
        <taxon>Chordata</taxon>
        <taxon>Craniata</taxon>
        <taxon>Vertebrata</taxon>
        <taxon>Euteleostomi</taxon>
        <taxon>Actinopterygii</taxon>
        <taxon>Neopterygii</taxon>
        <taxon>Teleostei</taxon>
        <taxon>Anguilliformes</taxon>
        <taxon>Anguillidae</taxon>
        <taxon>Anguilla</taxon>
    </lineage>
</organism>
<name>A0A0E9TKY5_ANGAN</name>
<proteinExistence type="predicted"/>